<keyword evidence="1 2" id="KW-0238">DNA-binding</keyword>
<gene>
    <name evidence="5" type="ORF">COT64_01535</name>
</gene>
<evidence type="ECO:0000313" key="6">
    <source>
        <dbReference type="Proteomes" id="UP000230775"/>
    </source>
</evidence>
<dbReference type="EMBL" id="PEZI01000034">
    <property type="protein sequence ID" value="PIS14656.1"/>
    <property type="molecule type" value="Genomic_DNA"/>
</dbReference>
<keyword evidence="3" id="KW-1133">Transmembrane helix</keyword>
<dbReference type="InterPro" id="IPR010998">
    <property type="entry name" value="Integrase_recombinase_N"/>
</dbReference>
<feature type="domain" description="Core-binding (CB)" evidence="4">
    <location>
        <begin position="1"/>
        <end position="48"/>
    </location>
</feature>
<evidence type="ECO:0000256" key="2">
    <source>
        <dbReference type="PROSITE-ProRule" id="PRU01248"/>
    </source>
</evidence>
<keyword evidence="3" id="KW-0812">Transmembrane</keyword>
<evidence type="ECO:0000313" key="5">
    <source>
        <dbReference type="EMBL" id="PIS14656.1"/>
    </source>
</evidence>
<dbReference type="Proteomes" id="UP000230775">
    <property type="component" value="Unassembled WGS sequence"/>
</dbReference>
<comment type="caution">
    <text evidence="5">The sequence shown here is derived from an EMBL/GenBank/DDBJ whole genome shotgun (WGS) entry which is preliminary data.</text>
</comment>
<reference evidence="6" key="1">
    <citation type="submission" date="2017-09" db="EMBL/GenBank/DDBJ databases">
        <title>Depth-based differentiation of microbial function through sediment-hosted aquifers and enrichment of novel symbionts in the deep terrestrial subsurface.</title>
        <authorList>
            <person name="Probst A.J."/>
            <person name="Ladd B."/>
            <person name="Jarett J.K."/>
            <person name="Geller-Mcgrath D.E."/>
            <person name="Sieber C.M.K."/>
            <person name="Emerson J.B."/>
            <person name="Anantharaman K."/>
            <person name="Thomas B.C."/>
            <person name="Malmstrom R."/>
            <person name="Stieglmeier M."/>
            <person name="Klingl A."/>
            <person name="Woyke T."/>
            <person name="Ryan C.M."/>
            <person name="Banfield J.F."/>
        </authorList>
    </citation>
    <scope>NUCLEOTIDE SEQUENCE [LARGE SCALE GENOMIC DNA]</scope>
</reference>
<evidence type="ECO:0000259" key="4">
    <source>
        <dbReference type="PROSITE" id="PS51900"/>
    </source>
</evidence>
<proteinExistence type="predicted"/>
<dbReference type="InterPro" id="IPR044068">
    <property type="entry name" value="CB"/>
</dbReference>
<organism evidence="5 6">
    <name type="scientific">Candidatus Shapirobacteria bacterium CG09_land_8_20_14_0_10_39_12</name>
    <dbReference type="NCBI Taxonomy" id="1974885"/>
    <lineage>
        <taxon>Bacteria</taxon>
        <taxon>Candidatus Shapironibacteriota</taxon>
    </lineage>
</organism>
<feature type="non-terminal residue" evidence="5">
    <location>
        <position position="395"/>
    </location>
</feature>
<name>A0A2H0WPT1_9BACT</name>
<evidence type="ECO:0000256" key="3">
    <source>
        <dbReference type="SAM" id="Phobius"/>
    </source>
</evidence>
<protein>
    <recommendedName>
        <fullName evidence="4">Core-binding (CB) domain-containing protein</fullName>
    </recommendedName>
</protein>
<dbReference type="Gene3D" id="1.10.150.130">
    <property type="match status" value="1"/>
</dbReference>
<evidence type="ECO:0000256" key="1">
    <source>
        <dbReference type="ARBA" id="ARBA00023125"/>
    </source>
</evidence>
<dbReference type="PROSITE" id="PS51900">
    <property type="entry name" value="CB"/>
    <property type="match status" value="1"/>
</dbReference>
<dbReference type="AlphaFoldDB" id="A0A2H0WPT1"/>
<dbReference type="InterPro" id="IPR004107">
    <property type="entry name" value="Integrase_SAM-like_N"/>
</dbReference>
<sequence length="395" mass="41752">MASPTDLFKKLTKKNIDAYQRRLGQLELSDSTIKRRISAIHKFCHWATKEGYLPDREAISIPDRKRFNLYKTYTSLSITKYLHYAILIILCAALGFGAYDQFFRRAPEPFAYPTALTPPKRYLSFQGRLTDSSNNPITSATNVVFKLYNVSSGGTALWDSGTCSITPDQDGIFSVLLGSNCGAEIDTSVFTENAQIWLGITIGADAEMTPRVQIATVGYALNAETLQGYPPGTGTSTIPYLDSTGTLLIAAASPTLQSNSGTFAIKGQALSITTASASDGNITLAPDGSGVLNLTLSAPTGKVINATDAQLGTSGQKEENTLFYGEVANDNTNLNLLKLEAGSTPVPKFTVDASGNASASGILRALGGGNNYFAGNVGIGTTGPGAKLEVGGQVK</sequence>
<dbReference type="GO" id="GO:0015074">
    <property type="term" value="P:DNA integration"/>
    <property type="evidence" value="ECO:0007669"/>
    <property type="project" value="InterPro"/>
</dbReference>
<accession>A0A2H0WPT1</accession>
<keyword evidence="3" id="KW-0472">Membrane</keyword>
<dbReference type="GO" id="GO:0003677">
    <property type="term" value="F:DNA binding"/>
    <property type="evidence" value="ECO:0007669"/>
    <property type="project" value="UniProtKB-UniRule"/>
</dbReference>
<dbReference type="Pfam" id="PF02899">
    <property type="entry name" value="Phage_int_SAM_1"/>
    <property type="match status" value="1"/>
</dbReference>
<feature type="transmembrane region" description="Helical" evidence="3">
    <location>
        <begin position="81"/>
        <end position="99"/>
    </location>
</feature>